<reference evidence="5" key="2">
    <citation type="submission" date="2025-04" db="UniProtKB">
        <authorList>
            <consortium name="RefSeq"/>
        </authorList>
    </citation>
    <scope>IDENTIFICATION</scope>
    <source>
        <strain evidence="5">DH4</strain>
        <tissue evidence="5">Whole body</tissue>
    </source>
</reference>
<evidence type="ECO:0000256" key="2">
    <source>
        <dbReference type="SAM" id="SignalP"/>
    </source>
</evidence>
<dbReference type="KEGG" id="ame:100576425"/>
<organism evidence="3">
    <name type="scientific">Apis mellifera</name>
    <name type="common">Honeybee</name>
    <dbReference type="NCBI Taxonomy" id="7460"/>
    <lineage>
        <taxon>Eukaryota</taxon>
        <taxon>Metazoa</taxon>
        <taxon>Ecdysozoa</taxon>
        <taxon>Arthropoda</taxon>
        <taxon>Hexapoda</taxon>
        <taxon>Insecta</taxon>
        <taxon>Pterygota</taxon>
        <taxon>Neoptera</taxon>
        <taxon>Endopterygota</taxon>
        <taxon>Hymenoptera</taxon>
        <taxon>Apocrita</taxon>
        <taxon>Aculeata</taxon>
        <taxon>Apoidea</taxon>
        <taxon>Anthophila</taxon>
        <taxon>Apidae</taxon>
        <taxon>Apis</taxon>
    </lineage>
</organism>
<name>A0A7M7H260_APIME</name>
<dbReference type="GeneID" id="100576425"/>
<accession>A0A8B6Z9Y3</accession>
<evidence type="ECO:0000313" key="4">
    <source>
        <dbReference type="Proteomes" id="UP000005203"/>
    </source>
</evidence>
<dbReference type="PROSITE" id="PS51257">
    <property type="entry name" value="PROKAR_LIPOPROTEIN"/>
    <property type="match status" value="1"/>
</dbReference>
<evidence type="ECO:0000313" key="5">
    <source>
        <dbReference type="RefSeq" id="XP_006571760.3"/>
    </source>
</evidence>
<sequence>MRTFYTCFWFTLISCYSICIVASAEDSFEDSKENRGTISRRSSSLEDERQIERGLRQDFRISNDSEENVFFSTDKCSRYCIKRQIDKNNGNGVQNINLFWTNGIDATDRSKDHSEVLSKTEWTDAIRNPGIVQHRNCQIYLDLDCNITEAIINWNRANGEFHLDVENDGKNKGKKIRDIIKIAEKYNLTEQTQMNFSVYNTIHRIVIDIDGNVSNALLRIPMNTTVSRHGTIISWTSKGDAEGVRIETRNPPSGEWRLKLVGEDGSKYQLTVMGFVGENCDQMKNLSLESEMKENINEDAIKNYRINIKMKDGILENDKETFNNEATKINSEKIMVKQQNSNSSMNFKMMENKKITQERSLTYRMRDQKENNRSRKENFSDNDLSIISTTENMLINFVEYVTFVDVDKNVITTSNEKFLETKEEQENLHTRPSTGVIENLDVKRTPIQKNINISMRMIETLNNKEMSEELVNHVGKNIIEKKKMLIEVNRNSNLLVIPGTIHRIVFDVMNKCVLPVRYAFRVKSSPFRLYNIQPSYVWIYPGQMSNVAIDLIVPDNVAPDTANTVTLSISGTEIKEKSVYLYVQGSLSKLTDDIKPTIEYSFNDNCIGKLEKDRCYKSYWSVDVTIQDHDSGLKCVISSLNDIYPRTDFISGTRNPITFYYSATCCDKTVKITAIDLLNNYNTIIIDVTAWNNLSEAEIAAITTGALLALLLIVLIVILIIYCVRKRKSHDLPYTQRYGSRPPTQSERTNF</sequence>
<reference evidence="3" key="1">
    <citation type="submission" date="2021-01" db="UniProtKB">
        <authorList>
            <consortium name="EnsemblMetazoa"/>
        </authorList>
    </citation>
    <scope>IDENTIFICATION</scope>
    <source>
        <strain evidence="3">DH4</strain>
    </source>
</reference>
<keyword evidence="1" id="KW-1133">Transmembrane helix</keyword>
<dbReference type="EnsemblMetazoa" id="XM_006571697">
    <property type="protein sequence ID" value="XP_006571760"/>
    <property type="gene ID" value="LOC100576425"/>
</dbReference>
<reference evidence="4" key="3">
    <citation type="submission" date="2025-05" db="UniProtKB">
        <authorList>
            <consortium name="RefSeq"/>
        </authorList>
    </citation>
    <scope>NUCLEOTIDE SEQUENCE [LARGE SCALE GENOMIC DNA]</scope>
    <source>
        <strain evidence="4">DH4</strain>
    </source>
</reference>
<keyword evidence="1" id="KW-0472">Membrane</keyword>
<dbReference type="Proteomes" id="UP000005203">
    <property type="component" value="Linkage group LG1"/>
</dbReference>
<evidence type="ECO:0000313" key="3">
    <source>
        <dbReference type="EnsemblMetazoa" id="XP_006571760"/>
    </source>
</evidence>
<keyword evidence="4" id="KW-1185">Reference proteome</keyword>
<protein>
    <submittedName>
        <fullName evidence="5">Uncharacterized protein LOC100576425 isoform X1</fullName>
    </submittedName>
</protein>
<gene>
    <name evidence="5" type="primary">LOC100576425</name>
</gene>
<dbReference type="OrthoDB" id="6610237at2759"/>
<keyword evidence="2" id="KW-0732">Signal</keyword>
<accession>A0A7M7H260</accession>
<evidence type="ECO:0000256" key="1">
    <source>
        <dbReference type="SAM" id="Phobius"/>
    </source>
</evidence>
<feature type="chain" id="PRO_5044659789" evidence="2">
    <location>
        <begin position="25"/>
        <end position="751"/>
    </location>
</feature>
<dbReference type="AlphaFoldDB" id="A0A7M7H260"/>
<dbReference type="RefSeq" id="XP_006571760.3">
    <property type="nucleotide sequence ID" value="XM_006571697.3"/>
</dbReference>
<proteinExistence type="predicted"/>
<feature type="transmembrane region" description="Helical" evidence="1">
    <location>
        <begin position="699"/>
        <end position="724"/>
    </location>
</feature>
<keyword evidence="1" id="KW-0812">Transmembrane</keyword>
<feature type="signal peptide" evidence="2">
    <location>
        <begin position="1"/>
        <end position="24"/>
    </location>
</feature>